<feature type="transmembrane region" description="Helical" evidence="1">
    <location>
        <begin position="67"/>
        <end position="89"/>
    </location>
</feature>
<dbReference type="InterPro" id="IPR001193">
    <property type="entry name" value="MBTPS2"/>
</dbReference>
<dbReference type="PANTHER" id="PTHR13325">
    <property type="entry name" value="PROTEASE M50 MEMBRANE-BOUND TRANSCRIPTION FACTOR SITE 2 PROTEASE"/>
    <property type="match status" value="1"/>
</dbReference>
<name>A0AA86S584_9FABA</name>
<proteinExistence type="predicted"/>
<dbReference type="AlphaFoldDB" id="A0AA86S584"/>
<dbReference type="Proteomes" id="UP001189624">
    <property type="component" value="Chromosome 3"/>
</dbReference>
<gene>
    <name evidence="2" type="ORF">AYBTSS11_LOCUS10662</name>
</gene>
<keyword evidence="1" id="KW-0812">Transmembrane</keyword>
<accession>A0AA86S584</accession>
<dbReference type="GO" id="GO:0016020">
    <property type="term" value="C:membrane"/>
    <property type="evidence" value="ECO:0007669"/>
    <property type="project" value="InterPro"/>
</dbReference>
<dbReference type="EMBL" id="OY731400">
    <property type="protein sequence ID" value="CAJ1942093.1"/>
    <property type="molecule type" value="Genomic_DNA"/>
</dbReference>
<evidence type="ECO:0000256" key="1">
    <source>
        <dbReference type="SAM" id="Phobius"/>
    </source>
</evidence>
<keyword evidence="1" id="KW-1133">Transmembrane helix</keyword>
<evidence type="ECO:0008006" key="4">
    <source>
        <dbReference type="Google" id="ProtNLM"/>
    </source>
</evidence>
<dbReference type="Gramene" id="rna-AYBTSS11_LOCUS10662">
    <property type="protein sequence ID" value="CAJ1942093.1"/>
    <property type="gene ID" value="gene-AYBTSS11_LOCUS10662"/>
</dbReference>
<dbReference type="GO" id="GO:1905897">
    <property type="term" value="P:regulation of response to endoplasmic reticulum stress"/>
    <property type="evidence" value="ECO:0007669"/>
    <property type="project" value="TreeGrafter"/>
</dbReference>
<dbReference type="GO" id="GO:0005737">
    <property type="term" value="C:cytoplasm"/>
    <property type="evidence" value="ECO:0007669"/>
    <property type="project" value="TreeGrafter"/>
</dbReference>
<keyword evidence="1" id="KW-0472">Membrane</keyword>
<evidence type="ECO:0000313" key="3">
    <source>
        <dbReference type="Proteomes" id="UP001189624"/>
    </source>
</evidence>
<sequence length="193" mass="21295">MEVEAPRIRRSMPQRPSHRTLLPLHVSSSSSSNVSNTVSCWYCDYKISSFNRPLFHVGRRYSRFFRVWFSIGVGFALSALLGVTLVLLWELARTLLLRGGSNKLGSFAKLPLMQVPGLSLSLADVGYLCVSTVISIFVHEFGHAVAATRSALLNVSEAEVVLYIYCPTSPFPTQDGIEESTLGLSQMLQPELG</sequence>
<organism evidence="2 3">
    <name type="scientific">Sphenostylis stenocarpa</name>
    <dbReference type="NCBI Taxonomy" id="92480"/>
    <lineage>
        <taxon>Eukaryota</taxon>
        <taxon>Viridiplantae</taxon>
        <taxon>Streptophyta</taxon>
        <taxon>Embryophyta</taxon>
        <taxon>Tracheophyta</taxon>
        <taxon>Spermatophyta</taxon>
        <taxon>Magnoliopsida</taxon>
        <taxon>eudicotyledons</taxon>
        <taxon>Gunneridae</taxon>
        <taxon>Pentapetalae</taxon>
        <taxon>rosids</taxon>
        <taxon>fabids</taxon>
        <taxon>Fabales</taxon>
        <taxon>Fabaceae</taxon>
        <taxon>Papilionoideae</taxon>
        <taxon>50 kb inversion clade</taxon>
        <taxon>NPAAA clade</taxon>
        <taxon>indigoferoid/millettioid clade</taxon>
        <taxon>Phaseoleae</taxon>
        <taxon>Sphenostylis</taxon>
    </lineage>
</organism>
<dbReference type="GO" id="GO:0004222">
    <property type="term" value="F:metalloendopeptidase activity"/>
    <property type="evidence" value="ECO:0007669"/>
    <property type="project" value="InterPro"/>
</dbReference>
<dbReference type="PANTHER" id="PTHR13325:SF3">
    <property type="entry name" value="MEMBRANE-BOUND TRANSCRIPTION FACTOR SITE-2 PROTEASE"/>
    <property type="match status" value="1"/>
</dbReference>
<protein>
    <recommendedName>
        <fullName evidence="4">Endopeptidase S2P</fullName>
    </recommendedName>
</protein>
<dbReference type="GO" id="GO:0031293">
    <property type="term" value="P:membrane protein intracellular domain proteolysis"/>
    <property type="evidence" value="ECO:0007669"/>
    <property type="project" value="TreeGrafter"/>
</dbReference>
<evidence type="ECO:0000313" key="2">
    <source>
        <dbReference type="EMBL" id="CAJ1942093.1"/>
    </source>
</evidence>
<keyword evidence="3" id="KW-1185">Reference proteome</keyword>
<reference evidence="2" key="1">
    <citation type="submission" date="2023-10" db="EMBL/GenBank/DDBJ databases">
        <authorList>
            <person name="Domelevo Entfellner J.-B."/>
        </authorList>
    </citation>
    <scope>NUCLEOTIDE SEQUENCE</scope>
</reference>